<keyword evidence="3" id="KW-1185">Reference proteome</keyword>
<name>A0ABR7JLI7_9FIRM</name>
<dbReference type="InterPro" id="IPR011437">
    <property type="entry name" value="DUF1540"/>
</dbReference>
<gene>
    <name evidence="2" type="ORF">H8923_02255</name>
</gene>
<dbReference type="EMBL" id="JACRWE010000001">
    <property type="protein sequence ID" value="MBC5995573.1"/>
    <property type="molecule type" value="Genomic_DNA"/>
</dbReference>
<organism evidence="2 3">
    <name type="scientific">Romboutsia faecis</name>
    <dbReference type="NCBI Taxonomy" id="2764597"/>
    <lineage>
        <taxon>Bacteria</taxon>
        <taxon>Bacillati</taxon>
        <taxon>Bacillota</taxon>
        <taxon>Clostridia</taxon>
        <taxon>Peptostreptococcales</taxon>
        <taxon>Peptostreptococcaceae</taxon>
        <taxon>Romboutsia</taxon>
    </lineage>
</organism>
<sequence>MSNLKCAAKNCRYNVNRDCYAGGIRVDGENATTTCNTWCASFEAKTQSSMENTLNATDIVSTQNIECKAVKCYYNKAQLCSANLVEINASNTSCETFKCH</sequence>
<accession>A0ABR7JLI7</accession>
<evidence type="ECO:0000313" key="2">
    <source>
        <dbReference type="EMBL" id="MBC5995573.1"/>
    </source>
</evidence>
<dbReference type="RefSeq" id="WP_153925499.1">
    <property type="nucleotide sequence ID" value="NZ_JACRWE010000001.1"/>
</dbReference>
<reference evidence="2 3" key="1">
    <citation type="submission" date="2020-08" db="EMBL/GenBank/DDBJ databases">
        <authorList>
            <person name="Liu C."/>
            <person name="Sun Q."/>
        </authorList>
    </citation>
    <scope>NUCLEOTIDE SEQUENCE [LARGE SCALE GENOMIC DNA]</scope>
    <source>
        <strain evidence="2 3">NSJ-18</strain>
    </source>
</reference>
<evidence type="ECO:0000259" key="1">
    <source>
        <dbReference type="Pfam" id="PF07561"/>
    </source>
</evidence>
<feature type="domain" description="DUF1540" evidence="1">
    <location>
        <begin position="5"/>
        <end position="42"/>
    </location>
</feature>
<dbReference type="Proteomes" id="UP000609849">
    <property type="component" value="Unassembled WGS sequence"/>
</dbReference>
<evidence type="ECO:0000313" key="3">
    <source>
        <dbReference type="Proteomes" id="UP000609849"/>
    </source>
</evidence>
<proteinExistence type="predicted"/>
<protein>
    <submittedName>
        <fullName evidence="2">DUF1540 domain-containing protein</fullName>
    </submittedName>
</protein>
<dbReference type="Pfam" id="PF07561">
    <property type="entry name" value="DUF1540"/>
    <property type="match status" value="2"/>
</dbReference>
<feature type="domain" description="DUF1540" evidence="1">
    <location>
        <begin position="65"/>
        <end position="97"/>
    </location>
</feature>
<comment type="caution">
    <text evidence="2">The sequence shown here is derived from an EMBL/GenBank/DDBJ whole genome shotgun (WGS) entry which is preliminary data.</text>
</comment>